<evidence type="ECO:0000256" key="2">
    <source>
        <dbReference type="ARBA" id="ARBA00005179"/>
    </source>
</evidence>
<evidence type="ECO:0000256" key="6">
    <source>
        <dbReference type="ARBA" id="ARBA00023002"/>
    </source>
</evidence>
<evidence type="ECO:0000256" key="1">
    <source>
        <dbReference type="ARBA" id="ARBA00001971"/>
    </source>
</evidence>
<dbReference type="EMBL" id="CAJMWY010002972">
    <property type="protein sequence ID" value="CAE6497324.1"/>
    <property type="molecule type" value="Genomic_DNA"/>
</dbReference>
<dbReference type="Pfam" id="PF00067">
    <property type="entry name" value="p450"/>
    <property type="match status" value="1"/>
</dbReference>
<dbReference type="CDD" id="cd04301">
    <property type="entry name" value="NAT_SF"/>
    <property type="match status" value="1"/>
</dbReference>
<dbReference type="PANTHER" id="PTHR24305:SF166">
    <property type="entry name" value="CYTOCHROME P450 12A4, MITOCHONDRIAL-RELATED"/>
    <property type="match status" value="1"/>
</dbReference>
<keyword evidence="6" id="KW-0560">Oxidoreductase</keyword>
<dbReference type="GO" id="GO:0020037">
    <property type="term" value="F:heme binding"/>
    <property type="evidence" value="ECO:0007669"/>
    <property type="project" value="InterPro"/>
</dbReference>
<dbReference type="InterPro" id="IPR036396">
    <property type="entry name" value="Cyt_P450_sf"/>
</dbReference>
<dbReference type="PROSITE" id="PS51186">
    <property type="entry name" value="GNAT"/>
    <property type="match status" value="1"/>
</dbReference>
<dbReference type="SUPFAM" id="SSF55729">
    <property type="entry name" value="Acyl-CoA N-acyltransferases (Nat)"/>
    <property type="match status" value="1"/>
</dbReference>
<comment type="similarity">
    <text evidence="3">Belongs to the cytochrome P450 family.</text>
</comment>
<dbReference type="InterPro" id="IPR001128">
    <property type="entry name" value="Cyt_P450"/>
</dbReference>
<keyword evidence="7 9" id="KW-0408">Iron</keyword>
<evidence type="ECO:0000256" key="9">
    <source>
        <dbReference type="PIRSR" id="PIRSR602403-1"/>
    </source>
</evidence>
<evidence type="ECO:0000256" key="8">
    <source>
        <dbReference type="ARBA" id="ARBA00023033"/>
    </source>
</evidence>
<feature type="domain" description="N-acetyltransferase" evidence="10">
    <location>
        <begin position="7"/>
        <end position="158"/>
    </location>
</feature>
<evidence type="ECO:0000313" key="11">
    <source>
        <dbReference type="EMBL" id="CAE6497324.1"/>
    </source>
</evidence>
<organism evidence="11 12">
    <name type="scientific">Rhizoctonia solani</name>
    <dbReference type="NCBI Taxonomy" id="456999"/>
    <lineage>
        <taxon>Eukaryota</taxon>
        <taxon>Fungi</taxon>
        <taxon>Dikarya</taxon>
        <taxon>Basidiomycota</taxon>
        <taxon>Agaricomycotina</taxon>
        <taxon>Agaricomycetes</taxon>
        <taxon>Cantharellales</taxon>
        <taxon>Ceratobasidiaceae</taxon>
        <taxon>Rhizoctonia</taxon>
    </lineage>
</organism>
<evidence type="ECO:0000256" key="5">
    <source>
        <dbReference type="ARBA" id="ARBA00022723"/>
    </source>
</evidence>
<reference evidence="11" key="1">
    <citation type="submission" date="2021-01" db="EMBL/GenBank/DDBJ databases">
        <authorList>
            <person name="Kaushik A."/>
        </authorList>
    </citation>
    <scope>NUCLEOTIDE SEQUENCE</scope>
    <source>
        <strain evidence="11">AG4-RS23</strain>
    </source>
</reference>
<protein>
    <recommendedName>
        <fullName evidence="10">N-acetyltransferase domain-containing protein</fullName>
    </recommendedName>
</protein>
<dbReference type="InterPro" id="IPR000182">
    <property type="entry name" value="GNAT_dom"/>
</dbReference>
<dbReference type="Proteomes" id="UP000663861">
    <property type="component" value="Unassembled WGS sequence"/>
</dbReference>
<dbReference type="Gene3D" id="3.40.630.30">
    <property type="match status" value="1"/>
</dbReference>
<dbReference type="AlphaFoldDB" id="A0A8H3HB51"/>
<evidence type="ECO:0000313" key="12">
    <source>
        <dbReference type="Proteomes" id="UP000663861"/>
    </source>
</evidence>
<keyword evidence="5 9" id="KW-0479">Metal-binding</keyword>
<evidence type="ECO:0000256" key="7">
    <source>
        <dbReference type="ARBA" id="ARBA00023004"/>
    </source>
</evidence>
<dbReference type="PANTHER" id="PTHR24305">
    <property type="entry name" value="CYTOCHROME P450"/>
    <property type="match status" value="1"/>
</dbReference>
<feature type="binding site" description="axial binding residue" evidence="9">
    <location>
        <position position="541"/>
    </location>
    <ligand>
        <name>heme</name>
        <dbReference type="ChEBI" id="CHEBI:30413"/>
    </ligand>
    <ligandPart>
        <name>Fe</name>
        <dbReference type="ChEBI" id="CHEBI:18248"/>
    </ligandPart>
</feature>
<comment type="caution">
    <text evidence="11">The sequence shown here is derived from an EMBL/GenBank/DDBJ whole genome shotgun (WGS) entry which is preliminary data.</text>
</comment>
<dbReference type="GO" id="GO:0016747">
    <property type="term" value="F:acyltransferase activity, transferring groups other than amino-acyl groups"/>
    <property type="evidence" value="ECO:0007669"/>
    <property type="project" value="InterPro"/>
</dbReference>
<name>A0A8H3HB51_9AGAM</name>
<dbReference type="Pfam" id="PF00583">
    <property type="entry name" value="Acetyltransf_1"/>
    <property type="match status" value="1"/>
</dbReference>
<sequence length="607" mass="68514">MDTCNPIAYRPYAGETDLPAIMALVQDGLSEPYVIYTYRYFLSSWPHLAFMAHDPASGEPVGAIVCKQDSHRGKAERGYIAMLVVGSAWRKRGIARHLVELSIDAMTANGTDEVVLETEFDNTPALALYSALGFVREKRLFRFYMNGKDAFRLIKPLRQIKQSADNVADEREDSWDGEWRETGFGNWLCLGKKRINNLIFGPGLLGISGATHKLQRKALNPVFTTFHTKSNTLTSTMNGANRKEINILEWCKMTTLEIIGQAGFGYSFGAIRGNQSPYVDAMRNFVPTVSLLFRFKVYISWMLRLIPRRLCNQLATLAPSTYIQRLKTIDDVQNKCSQDILESRKAIVSASTDGEFDDILSSLIRSNASAKEEERLSEEQLRGQISTFVFAGFETTSASLSRIVHLLSEHPHIQQQLRVELLNVGSDLPDFDKLPYLNAIVREALRLYPPVPMIDRYASKDWVLPLRYPTKDHKQEMYIKKGTRMLVSLGRANQCRETWGDDAEVFRPERWLNPLPHSVSEAKLPGVYSPMMTFAAGPRSCIGYRFAVLELKIVLARLIKTFQFAPGRPVQWRAHGCISPHVAEKLEDGTTILDQAPSLPLMVSPVQ</sequence>
<gene>
    <name evidence="11" type="ORF">RDB_LOCUS118320</name>
</gene>
<dbReference type="PRINTS" id="PR00385">
    <property type="entry name" value="P450"/>
</dbReference>
<proteinExistence type="inferred from homology"/>
<dbReference type="Gene3D" id="1.10.630.10">
    <property type="entry name" value="Cytochrome P450"/>
    <property type="match status" value="1"/>
</dbReference>
<comment type="pathway">
    <text evidence="2">Secondary metabolite biosynthesis.</text>
</comment>
<dbReference type="InterPro" id="IPR002403">
    <property type="entry name" value="Cyt_P450_E_grp-IV"/>
</dbReference>
<keyword evidence="8" id="KW-0503">Monooxygenase</keyword>
<accession>A0A8H3HB51</accession>
<dbReference type="GO" id="GO:0016705">
    <property type="term" value="F:oxidoreductase activity, acting on paired donors, with incorporation or reduction of molecular oxygen"/>
    <property type="evidence" value="ECO:0007669"/>
    <property type="project" value="InterPro"/>
</dbReference>
<dbReference type="GO" id="GO:0004497">
    <property type="term" value="F:monooxygenase activity"/>
    <property type="evidence" value="ECO:0007669"/>
    <property type="project" value="UniProtKB-KW"/>
</dbReference>
<keyword evidence="4 9" id="KW-0349">Heme</keyword>
<evidence type="ECO:0000259" key="10">
    <source>
        <dbReference type="PROSITE" id="PS51186"/>
    </source>
</evidence>
<dbReference type="SUPFAM" id="SSF48264">
    <property type="entry name" value="Cytochrome P450"/>
    <property type="match status" value="1"/>
</dbReference>
<evidence type="ECO:0000256" key="3">
    <source>
        <dbReference type="ARBA" id="ARBA00010617"/>
    </source>
</evidence>
<dbReference type="InterPro" id="IPR050121">
    <property type="entry name" value="Cytochrome_P450_monoxygenase"/>
</dbReference>
<dbReference type="PRINTS" id="PR00465">
    <property type="entry name" value="EP450IV"/>
</dbReference>
<dbReference type="InterPro" id="IPR016181">
    <property type="entry name" value="Acyl_CoA_acyltransferase"/>
</dbReference>
<comment type="cofactor">
    <cofactor evidence="1 9">
        <name>heme</name>
        <dbReference type="ChEBI" id="CHEBI:30413"/>
    </cofactor>
</comment>
<evidence type="ECO:0000256" key="4">
    <source>
        <dbReference type="ARBA" id="ARBA00022617"/>
    </source>
</evidence>
<dbReference type="GO" id="GO:0005506">
    <property type="term" value="F:iron ion binding"/>
    <property type="evidence" value="ECO:0007669"/>
    <property type="project" value="InterPro"/>
</dbReference>